<dbReference type="Proteomes" id="UP000625711">
    <property type="component" value="Unassembled WGS sequence"/>
</dbReference>
<dbReference type="PANTHER" id="PTHR33327:SF3">
    <property type="entry name" value="RNA-DIRECTED DNA POLYMERASE"/>
    <property type="match status" value="1"/>
</dbReference>
<dbReference type="OrthoDB" id="6433758at2759"/>
<evidence type="ECO:0000313" key="3">
    <source>
        <dbReference type="Proteomes" id="UP000625711"/>
    </source>
</evidence>
<dbReference type="PANTHER" id="PTHR33327">
    <property type="entry name" value="ENDONUCLEASE"/>
    <property type="match status" value="1"/>
</dbReference>
<keyword evidence="3" id="KW-1185">Reference proteome</keyword>
<accession>A0A834I0H2</accession>
<feature type="region of interest" description="Disordered" evidence="1">
    <location>
        <begin position="108"/>
        <end position="138"/>
    </location>
</feature>
<reference evidence="2" key="1">
    <citation type="submission" date="2020-08" db="EMBL/GenBank/DDBJ databases">
        <title>Genome sequencing and assembly of the red palm weevil Rhynchophorus ferrugineus.</title>
        <authorList>
            <person name="Dias G.B."/>
            <person name="Bergman C.M."/>
            <person name="Manee M."/>
        </authorList>
    </citation>
    <scope>NUCLEOTIDE SEQUENCE</scope>
    <source>
        <strain evidence="2">AA-2017</strain>
        <tissue evidence="2">Whole larva</tissue>
    </source>
</reference>
<protein>
    <submittedName>
        <fullName evidence="2">Uncharacterized protein</fullName>
    </submittedName>
</protein>
<proteinExistence type="predicted"/>
<name>A0A834I0H2_RHYFE</name>
<gene>
    <name evidence="2" type="ORF">GWI33_015623</name>
</gene>
<sequence>MSCHDVTTMPPSGTNKYNTLKHKLIKRFAMSQTNKIRNAPPPPIIPLGDQAPSELLHKMQILNEGNISENALKILWLEQLPQNTRAAIVTRDEYFDTSAELADRNQRNINNSDHTGTSITIKRNTTSNLPINGTSEKA</sequence>
<evidence type="ECO:0000256" key="1">
    <source>
        <dbReference type="SAM" id="MobiDB-lite"/>
    </source>
</evidence>
<comment type="caution">
    <text evidence="2">The sequence shown here is derived from an EMBL/GenBank/DDBJ whole genome shotgun (WGS) entry which is preliminary data.</text>
</comment>
<dbReference type="EMBL" id="JAACXV010013952">
    <property type="protein sequence ID" value="KAF7271509.1"/>
    <property type="molecule type" value="Genomic_DNA"/>
</dbReference>
<dbReference type="AlphaFoldDB" id="A0A834I0H2"/>
<evidence type="ECO:0000313" key="2">
    <source>
        <dbReference type="EMBL" id="KAF7271509.1"/>
    </source>
</evidence>
<organism evidence="2 3">
    <name type="scientific">Rhynchophorus ferrugineus</name>
    <name type="common">Red palm weevil</name>
    <name type="synonym">Curculio ferrugineus</name>
    <dbReference type="NCBI Taxonomy" id="354439"/>
    <lineage>
        <taxon>Eukaryota</taxon>
        <taxon>Metazoa</taxon>
        <taxon>Ecdysozoa</taxon>
        <taxon>Arthropoda</taxon>
        <taxon>Hexapoda</taxon>
        <taxon>Insecta</taxon>
        <taxon>Pterygota</taxon>
        <taxon>Neoptera</taxon>
        <taxon>Endopterygota</taxon>
        <taxon>Coleoptera</taxon>
        <taxon>Polyphaga</taxon>
        <taxon>Cucujiformia</taxon>
        <taxon>Curculionidae</taxon>
        <taxon>Dryophthorinae</taxon>
        <taxon>Rhynchophorus</taxon>
    </lineage>
</organism>